<dbReference type="Gene3D" id="3.90.640.10">
    <property type="entry name" value="Actin, Chain A, domain 4"/>
    <property type="match status" value="1"/>
</dbReference>
<dbReference type="FunFam" id="3.90.640.10:FF:000042">
    <property type="entry name" value="Heat shock 70 kDa protein 8"/>
    <property type="match status" value="1"/>
</dbReference>
<protein>
    <submittedName>
        <fullName evidence="6">Heat shock 70 kDa protein 8</fullName>
    </submittedName>
</protein>
<dbReference type="InterPro" id="IPR013126">
    <property type="entry name" value="Hsp_70_fam"/>
</dbReference>
<dbReference type="Gene3D" id="2.60.34.10">
    <property type="entry name" value="Substrate Binding Domain Of DNAk, Chain A, domain 1"/>
    <property type="match status" value="1"/>
</dbReference>
<evidence type="ECO:0000313" key="6">
    <source>
        <dbReference type="EMBL" id="KAL2463923.1"/>
    </source>
</evidence>
<reference evidence="6" key="1">
    <citation type="submission" date="2024-07" db="EMBL/GenBank/DDBJ databases">
        <title>Two chromosome-level genome assemblies of Korean endemic species Abeliophyllum distichum and Forsythia ovata (Oleaceae).</title>
        <authorList>
            <person name="Mun J.H."/>
        </authorList>
    </citation>
    <scope>NUCLEOTIDE SEQUENCE</scope>
    <source>
        <strain evidence="6">KNKB202402200001</strain>
        <tissue evidence="6">Leaf</tissue>
    </source>
</reference>
<comment type="caution">
    <text evidence="6">The sequence shown here is derived from an EMBL/GenBank/DDBJ whole genome shotgun (WGS) entry which is preliminary data.</text>
</comment>
<evidence type="ECO:0000256" key="4">
    <source>
        <dbReference type="SAM" id="MobiDB-lite"/>
    </source>
</evidence>
<evidence type="ECO:0000256" key="1">
    <source>
        <dbReference type="ARBA" id="ARBA00022741"/>
    </source>
</evidence>
<dbReference type="AlphaFoldDB" id="A0ABD1PJ42"/>
<dbReference type="Pfam" id="PF00012">
    <property type="entry name" value="HSP70"/>
    <property type="match status" value="1"/>
</dbReference>
<name>A0ABD1PJ42_9LAMI</name>
<dbReference type="Gene3D" id="3.30.30.30">
    <property type="match status" value="1"/>
</dbReference>
<dbReference type="PRINTS" id="PR00301">
    <property type="entry name" value="HEATSHOCK70"/>
</dbReference>
<dbReference type="SUPFAM" id="SSF100920">
    <property type="entry name" value="Heat shock protein 70kD (HSP70), peptide-binding domain"/>
    <property type="match status" value="1"/>
</dbReference>
<evidence type="ECO:0000256" key="3">
    <source>
        <dbReference type="RuleBase" id="RU003322"/>
    </source>
</evidence>
<dbReference type="GO" id="GO:0005524">
    <property type="term" value="F:ATP binding"/>
    <property type="evidence" value="ECO:0007669"/>
    <property type="project" value="UniProtKB-KW"/>
</dbReference>
<proteinExistence type="inferred from homology"/>
<dbReference type="InterPro" id="IPR043129">
    <property type="entry name" value="ATPase_NBD"/>
</dbReference>
<dbReference type="PANTHER" id="PTHR19375">
    <property type="entry name" value="HEAT SHOCK PROTEIN 70KDA"/>
    <property type="match status" value="1"/>
</dbReference>
<dbReference type="Proteomes" id="UP001604277">
    <property type="component" value="Unassembled WGS sequence"/>
</dbReference>
<keyword evidence="2 3" id="KW-0067">ATP-binding</keyword>
<dbReference type="FunFam" id="2.60.34.10:FF:000019">
    <property type="entry name" value="Heat shock 70 kDa protein 8"/>
    <property type="match status" value="1"/>
</dbReference>
<sequence length="573" mass="62426">MAEEAYTVASDGETTGEEKSSSTFPEIAIGIDIGTSQCSVAVWSGSQVELLRNTRNQKLMKSFVTFKDEVPAGGVSNQLAHEYDMLSGAAIFNMKRLIGRVDTDPVVHASKSLPFLVQTLDIGVRPFIAALVKNMWRSTTPEEVLAIFLVELRVMAEMQLKRPIQNVVLTIPVSFSRFQLTRIERACAMAGLHVLRLMPEPTAVALLYAQQQQQNVHENMGSGSEKIALIFNMGAGFCDVAVTATAGGVSQIRSLAGSTLGGEDILQNTMRHLLPNMDSYISKHLTDEIQKMGLLRVATQDAIHKLSTQPSVEIDVDLGNGRKVYKVLDRKEFEEVNQNVYEKCASLINQCLHDAKLEVDDVNDVILVGGCSNIPKIRNMVMDICKKEFYSGMNPLEAAVRGAALEGAVASGVNDPFGSLDLLTIQTTALSIGIRADGNSIVPVIPKNTTMPARKDVIFTTVHNNQSEALIIVYEGDEKAVEKNHLLGYFKITGIPPAPKGVPEINVCMDIDASNALRVFAGVIMPGEQNPSAPFMEVRMPTVDDGHGWCAEALNRTYGSTLDLVTVQKKVQH</sequence>
<dbReference type="InterPro" id="IPR029047">
    <property type="entry name" value="HSP70_peptide-bd_sf"/>
</dbReference>
<dbReference type="EMBL" id="JBFOLJ010000019">
    <property type="protein sequence ID" value="KAL2463819.1"/>
    <property type="molecule type" value="Genomic_DNA"/>
</dbReference>
<evidence type="ECO:0000313" key="7">
    <source>
        <dbReference type="Proteomes" id="UP001604277"/>
    </source>
</evidence>
<keyword evidence="6" id="KW-0346">Stress response</keyword>
<dbReference type="SUPFAM" id="SSF53067">
    <property type="entry name" value="Actin-like ATPase domain"/>
    <property type="match status" value="2"/>
</dbReference>
<dbReference type="Gene3D" id="3.30.420.40">
    <property type="match status" value="2"/>
</dbReference>
<evidence type="ECO:0000313" key="5">
    <source>
        <dbReference type="EMBL" id="KAL2463819.1"/>
    </source>
</evidence>
<dbReference type="EMBL" id="JBFOLJ010000019">
    <property type="protein sequence ID" value="KAL2463923.1"/>
    <property type="molecule type" value="Genomic_DNA"/>
</dbReference>
<keyword evidence="1 3" id="KW-0547">Nucleotide-binding</keyword>
<keyword evidence="7" id="KW-1185">Reference proteome</keyword>
<organism evidence="6 7">
    <name type="scientific">Forsythia ovata</name>
    <dbReference type="NCBI Taxonomy" id="205694"/>
    <lineage>
        <taxon>Eukaryota</taxon>
        <taxon>Viridiplantae</taxon>
        <taxon>Streptophyta</taxon>
        <taxon>Embryophyta</taxon>
        <taxon>Tracheophyta</taxon>
        <taxon>Spermatophyta</taxon>
        <taxon>Magnoliopsida</taxon>
        <taxon>eudicotyledons</taxon>
        <taxon>Gunneridae</taxon>
        <taxon>Pentapetalae</taxon>
        <taxon>asterids</taxon>
        <taxon>lamiids</taxon>
        <taxon>Lamiales</taxon>
        <taxon>Oleaceae</taxon>
        <taxon>Forsythieae</taxon>
        <taxon>Forsythia</taxon>
    </lineage>
</organism>
<reference evidence="7" key="2">
    <citation type="submission" date="2024-07" db="EMBL/GenBank/DDBJ databases">
        <title>Two chromosome-level genome assemblies of Korean endemic species Abeliophyllum distichum and Forsythia ovata (Oleaceae).</title>
        <authorList>
            <person name="Jang H."/>
        </authorList>
    </citation>
    <scope>NUCLEOTIDE SEQUENCE [LARGE SCALE GENOMIC DNA]</scope>
</reference>
<comment type="similarity">
    <text evidence="3">Belongs to the heat shock protein 70 family.</text>
</comment>
<gene>
    <name evidence="5" type="ORF">Fot_53475</name>
    <name evidence="6" type="ORF">Fot_53579</name>
</gene>
<accession>A0ABD1PJ42</accession>
<evidence type="ECO:0000256" key="2">
    <source>
        <dbReference type="ARBA" id="ARBA00022840"/>
    </source>
</evidence>
<dbReference type="FunFam" id="3.30.30.30:FF:000006">
    <property type="entry name" value="Heat shock 70 kDa protein 8"/>
    <property type="match status" value="1"/>
</dbReference>
<feature type="region of interest" description="Disordered" evidence="4">
    <location>
        <begin position="1"/>
        <end position="21"/>
    </location>
</feature>